<feature type="domain" description="RNA polymerase sigma-70 region 2" evidence="1">
    <location>
        <begin position="10"/>
        <end position="77"/>
    </location>
</feature>
<dbReference type="InterPro" id="IPR046531">
    <property type="entry name" value="DUF6596"/>
</dbReference>
<dbReference type="NCBIfam" id="TIGR02937">
    <property type="entry name" value="sigma70-ECF"/>
    <property type="match status" value="1"/>
</dbReference>
<dbReference type="InterPro" id="IPR036388">
    <property type="entry name" value="WH-like_DNA-bd_sf"/>
</dbReference>
<dbReference type="Pfam" id="PF04542">
    <property type="entry name" value="Sigma70_r2"/>
    <property type="match status" value="1"/>
</dbReference>
<dbReference type="RefSeq" id="WP_377099704.1">
    <property type="nucleotide sequence ID" value="NZ_JBHTHU010000006.1"/>
</dbReference>
<accession>A0ABW2Z119</accession>
<dbReference type="EMBL" id="JBHTHU010000006">
    <property type="protein sequence ID" value="MFD0750436.1"/>
    <property type="molecule type" value="Genomic_DNA"/>
</dbReference>
<reference evidence="5" key="1">
    <citation type="journal article" date="2019" name="Int. J. Syst. Evol. Microbiol.">
        <title>The Global Catalogue of Microorganisms (GCM) 10K type strain sequencing project: providing services to taxonomists for standard genome sequencing and annotation.</title>
        <authorList>
            <consortium name="The Broad Institute Genomics Platform"/>
            <consortium name="The Broad Institute Genome Sequencing Center for Infectious Disease"/>
            <person name="Wu L."/>
            <person name="Ma J."/>
        </authorList>
    </citation>
    <scope>NUCLEOTIDE SEQUENCE [LARGE SCALE GENOMIC DNA]</scope>
    <source>
        <strain evidence="5">CCUG 63418</strain>
    </source>
</reference>
<feature type="domain" description="DUF6596" evidence="3">
    <location>
        <begin position="184"/>
        <end position="286"/>
    </location>
</feature>
<evidence type="ECO:0000259" key="1">
    <source>
        <dbReference type="Pfam" id="PF04542"/>
    </source>
</evidence>
<keyword evidence="5" id="KW-1185">Reference proteome</keyword>
<evidence type="ECO:0000313" key="4">
    <source>
        <dbReference type="EMBL" id="MFD0750436.1"/>
    </source>
</evidence>
<dbReference type="InterPro" id="IPR014284">
    <property type="entry name" value="RNA_pol_sigma-70_dom"/>
</dbReference>
<gene>
    <name evidence="4" type="ORF">ACFQZS_09805</name>
</gene>
<dbReference type="SUPFAM" id="SSF88946">
    <property type="entry name" value="Sigma2 domain of RNA polymerase sigma factors"/>
    <property type="match status" value="1"/>
</dbReference>
<evidence type="ECO:0000313" key="5">
    <source>
        <dbReference type="Proteomes" id="UP001596958"/>
    </source>
</evidence>
<dbReference type="PANTHER" id="PTHR47756:SF2">
    <property type="entry name" value="BLL6612 PROTEIN"/>
    <property type="match status" value="1"/>
</dbReference>
<organism evidence="4 5">
    <name type="scientific">Mucilaginibacter calamicampi</name>
    <dbReference type="NCBI Taxonomy" id="1302352"/>
    <lineage>
        <taxon>Bacteria</taxon>
        <taxon>Pseudomonadati</taxon>
        <taxon>Bacteroidota</taxon>
        <taxon>Sphingobacteriia</taxon>
        <taxon>Sphingobacteriales</taxon>
        <taxon>Sphingobacteriaceae</taxon>
        <taxon>Mucilaginibacter</taxon>
    </lineage>
</organism>
<dbReference type="InterPro" id="IPR013249">
    <property type="entry name" value="RNA_pol_sigma70_r4_t2"/>
</dbReference>
<dbReference type="Proteomes" id="UP001596958">
    <property type="component" value="Unassembled WGS sequence"/>
</dbReference>
<protein>
    <submittedName>
        <fullName evidence="4">RNA polymerase sigma factor</fullName>
    </submittedName>
</protein>
<comment type="caution">
    <text evidence="4">The sequence shown here is derived from an EMBL/GenBank/DDBJ whole genome shotgun (WGS) entry which is preliminary data.</text>
</comment>
<feature type="domain" description="RNA polymerase sigma factor 70 region 4 type 2" evidence="2">
    <location>
        <begin position="131"/>
        <end position="166"/>
    </location>
</feature>
<sequence>MDHEAILSGLFRTEHRKITAVLVRYFGFEHIETAEDIVSETFLSASENWRIKGPPENPAAWLYTVAKNKAKDHLKRDAIFNQKVQPALQNEQHFNDEREIDLSEKNINDSQLQMMFAICQPVIPTEAQIGLALRILCGFSIDEIADAFLTNKETINKRLHRAKEKLRTLKVKIAFPAGNEIDKRLETVLLTLYLLFNEGYYSNNGNTNLRKELCLEAMRLNYLLIENSQTDVPAVNALFSLMCLHASRFDARTDQQGEIILYDDQDSSLWNDELITRGTNYLVRAAHGDQLSRYHIEAAIAYWHTRKTPSPEKWESILQLYNKLLIMEYSPMAALNRTYALAKAKGNAAAIIEAEKLTQLTGNPLYHSLLGHLYKEIDNAQALLHLNSALKLTKVRSEKNRIEKNIIALKQLMH</sequence>
<evidence type="ECO:0000259" key="3">
    <source>
        <dbReference type="Pfam" id="PF20239"/>
    </source>
</evidence>
<dbReference type="SUPFAM" id="SSF88659">
    <property type="entry name" value="Sigma3 and sigma4 domains of RNA polymerase sigma factors"/>
    <property type="match status" value="1"/>
</dbReference>
<dbReference type="Pfam" id="PF08281">
    <property type="entry name" value="Sigma70_r4_2"/>
    <property type="match status" value="1"/>
</dbReference>
<name>A0ABW2Z119_9SPHI</name>
<dbReference type="Gene3D" id="1.10.10.10">
    <property type="entry name" value="Winged helix-like DNA-binding domain superfamily/Winged helix DNA-binding domain"/>
    <property type="match status" value="1"/>
</dbReference>
<dbReference type="PANTHER" id="PTHR47756">
    <property type="entry name" value="BLL6612 PROTEIN-RELATED"/>
    <property type="match status" value="1"/>
</dbReference>
<dbReference type="Gene3D" id="1.10.1740.10">
    <property type="match status" value="1"/>
</dbReference>
<dbReference type="InterPro" id="IPR007627">
    <property type="entry name" value="RNA_pol_sigma70_r2"/>
</dbReference>
<dbReference type="Pfam" id="PF20239">
    <property type="entry name" value="DUF6596"/>
    <property type="match status" value="1"/>
</dbReference>
<dbReference type="InterPro" id="IPR013325">
    <property type="entry name" value="RNA_pol_sigma_r2"/>
</dbReference>
<dbReference type="InterPro" id="IPR013324">
    <property type="entry name" value="RNA_pol_sigma_r3/r4-like"/>
</dbReference>
<proteinExistence type="predicted"/>
<evidence type="ECO:0000259" key="2">
    <source>
        <dbReference type="Pfam" id="PF08281"/>
    </source>
</evidence>